<feature type="compositionally biased region" description="Basic and acidic residues" evidence="2">
    <location>
        <begin position="1"/>
        <end position="10"/>
    </location>
</feature>
<sequence>MEALQREHLQFNEGLRTMNKKTEKFGGEAEESRGQPDAEGPAIGGRAAVSHRQRAGYGERKTRNEQLVKAVEKCSKKLLELATDGRRGRGRGAFRARRLDQIAEWSTMLYMLALQELCPVPFRCVDEINQAGGVNVRQNRNLRLKIAGMDPRNERKVFEMMLDILASEGSRLVAMPASDAAVA</sequence>
<dbReference type="GO" id="GO:0003697">
    <property type="term" value="F:single-stranded DNA binding"/>
    <property type="evidence" value="ECO:0007669"/>
    <property type="project" value="TreeGrafter"/>
</dbReference>
<keyword evidence="4" id="KW-1185">Reference proteome</keyword>
<dbReference type="AlphaFoldDB" id="A0A4U5M692"/>
<dbReference type="GO" id="GO:0030915">
    <property type="term" value="C:Smc5-Smc6 complex"/>
    <property type="evidence" value="ECO:0007669"/>
    <property type="project" value="TreeGrafter"/>
</dbReference>
<dbReference type="PANTHER" id="PTHR45916">
    <property type="entry name" value="STRUCTURAL MAINTENANCE OF CHROMOSOMES PROTEIN 5"/>
    <property type="match status" value="1"/>
</dbReference>
<feature type="region of interest" description="Disordered" evidence="2">
    <location>
        <begin position="1"/>
        <end position="61"/>
    </location>
</feature>
<evidence type="ECO:0008006" key="5">
    <source>
        <dbReference type="Google" id="ProtNLM"/>
    </source>
</evidence>
<reference evidence="3 4" key="2">
    <citation type="journal article" date="2019" name="G3 (Bethesda)">
        <title>Hybrid Assembly of the Genome of the Entomopathogenic Nematode Steinernema carpocapsae Identifies the X-Chromosome.</title>
        <authorList>
            <person name="Serra L."/>
            <person name="Macchietto M."/>
            <person name="Macias-Munoz A."/>
            <person name="McGill C.J."/>
            <person name="Rodriguez I.M."/>
            <person name="Rodriguez B."/>
            <person name="Murad R."/>
            <person name="Mortazavi A."/>
        </authorList>
    </citation>
    <scope>NUCLEOTIDE SEQUENCE [LARGE SCALE GENOMIC DNA]</scope>
    <source>
        <strain evidence="3 4">ALL</strain>
    </source>
</reference>
<name>A0A4U5M692_STECR</name>
<gene>
    <name evidence="3" type="ORF">L596_024912</name>
</gene>
<organism evidence="3 4">
    <name type="scientific">Steinernema carpocapsae</name>
    <name type="common">Entomopathogenic nematode</name>
    <dbReference type="NCBI Taxonomy" id="34508"/>
    <lineage>
        <taxon>Eukaryota</taxon>
        <taxon>Metazoa</taxon>
        <taxon>Ecdysozoa</taxon>
        <taxon>Nematoda</taxon>
        <taxon>Chromadorea</taxon>
        <taxon>Rhabditida</taxon>
        <taxon>Tylenchina</taxon>
        <taxon>Panagrolaimomorpha</taxon>
        <taxon>Strongyloidoidea</taxon>
        <taxon>Steinernematidae</taxon>
        <taxon>Steinernema</taxon>
    </lineage>
</organism>
<dbReference type="Proteomes" id="UP000298663">
    <property type="component" value="Unassembled WGS sequence"/>
</dbReference>
<reference evidence="3 4" key="1">
    <citation type="journal article" date="2015" name="Genome Biol.">
        <title>Comparative genomics of Steinernema reveals deeply conserved gene regulatory networks.</title>
        <authorList>
            <person name="Dillman A.R."/>
            <person name="Macchietto M."/>
            <person name="Porter C.F."/>
            <person name="Rogers A."/>
            <person name="Williams B."/>
            <person name="Antoshechkin I."/>
            <person name="Lee M.M."/>
            <person name="Goodwin Z."/>
            <person name="Lu X."/>
            <person name="Lewis E.E."/>
            <person name="Goodrich-Blair H."/>
            <person name="Stock S.P."/>
            <person name="Adams B.J."/>
            <person name="Sternberg P.W."/>
            <person name="Mortazavi A."/>
        </authorList>
    </citation>
    <scope>NUCLEOTIDE SEQUENCE [LARGE SCALE GENOMIC DNA]</scope>
    <source>
        <strain evidence="3 4">ALL</strain>
    </source>
</reference>
<dbReference type="GO" id="GO:0005634">
    <property type="term" value="C:nucleus"/>
    <property type="evidence" value="ECO:0007669"/>
    <property type="project" value="TreeGrafter"/>
</dbReference>
<evidence type="ECO:0000256" key="1">
    <source>
        <dbReference type="ARBA" id="ARBA00023054"/>
    </source>
</evidence>
<evidence type="ECO:0000313" key="3">
    <source>
        <dbReference type="EMBL" id="TKR64364.1"/>
    </source>
</evidence>
<dbReference type="STRING" id="34508.A0A4U5M692"/>
<keyword evidence="1" id="KW-0175">Coiled coil</keyword>
<dbReference type="PANTHER" id="PTHR45916:SF1">
    <property type="entry name" value="STRUCTURAL MAINTENANCE OF CHROMOSOMES PROTEIN 5"/>
    <property type="match status" value="1"/>
</dbReference>
<evidence type="ECO:0000313" key="4">
    <source>
        <dbReference type="Proteomes" id="UP000298663"/>
    </source>
</evidence>
<proteinExistence type="predicted"/>
<evidence type="ECO:0000256" key="2">
    <source>
        <dbReference type="SAM" id="MobiDB-lite"/>
    </source>
</evidence>
<feature type="compositionally biased region" description="Basic and acidic residues" evidence="2">
    <location>
        <begin position="20"/>
        <end position="36"/>
    </location>
</feature>
<dbReference type="OrthoDB" id="10254973at2759"/>
<dbReference type="GO" id="GO:0000724">
    <property type="term" value="P:double-strand break repair via homologous recombination"/>
    <property type="evidence" value="ECO:0007669"/>
    <property type="project" value="TreeGrafter"/>
</dbReference>
<comment type="caution">
    <text evidence="3">The sequence shown here is derived from an EMBL/GenBank/DDBJ whole genome shotgun (WGS) entry which is preliminary data.</text>
</comment>
<dbReference type="EMBL" id="AZBU02000009">
    <property type="protein sequence ID" value="TKR64364.1"/>
    <property type="molecule type" value="Genomic_DNA"/>
</dbReference>
<accession>A0A4U5M692</accession>
<protein>
    <recommendedName>
        <fullName evidence="5">Structural maintenance of chromosomes protein 5</fullName>
    </recommendedName>
</protein>